<keyword evidence="1" id="KW-0472">Membrane</keyword>
<evidence type="ECO:0000313" key="3">
    <source>
        <dbReference type="EMBL" id="SEH38698.1"/>
    </source>
</evidence>
<keyword evidence="1" id="KW-0812">Transmembrane</keyword>
<keyword evidence="4" id="KW-1185">Reference proteome</keyword>
<dbReference type="EMBL" id="FNWT01000001">
    <property type="protein sequence ID" value="SEH38698.1"/>
    <property type="molecule type" value="Genomic_DNA"/>
</dbReference>
<evidence type="ECO:0000313" key="4">
    <source>
        <dbReference type="Proteomes" id="UP000199135"/>
    </source>
</evidence>
<dbReference type="InterPro" id="IPR036514">
    <property type="entry name" value="SGNH_hydro_sf"/>
</dbReference>
<accession>A0A1H6HX29</accession>
<comment type="caution">
    <text evidence="3">The sequence shown here is derived from an EMBL/GenBank/DDBJ whole genome shotgun (WGS) entry which is preliminary data.</text>
</comment>
<proteinExistence type="predicted"/>
<dbReference type="Pfam" id="PF13472">
    <property type="entry name" value="Lipase_GDSL_2"/>
    <property type="match status" value="1"/>
</dbReference>
<dbReference type="SUPFAM" id="SSF52266">
    <property type="entry name" value="SGNH hydrolase"/>
    <property type="match status" value="1"/>
</dbReference>
<name>A0A1H6HX29_9ACTN</name>
<dbReference type="Proteomes" id="UP000199135">
    <property type="component" value="Unassembled WGS sequence"/>
</dbReference>
<dbReference type="Gene3D" id="3.40.50.1110">
    <property type="entry name" value="SGNH hydrolase"/>
    <property type="match status" value="1"/>
</dbReference>
<reference evidence="3 4" key="1">
    <citation type="submission" date="2016-10" db="EMBL/GenBank/DDBJ databases">
        <authorList>
            <person name="Varghese N."/>
            <person name="Submissions S."/>
        </authorList>
    </citation>
    <scope>NUCLEOTIDE SEQUENCE [LARGE SCALE GENOMIC DNA]</scope>
    <source>
        <strain evidence="3 4">WCP15</strain>
    </source>
</reference>
<evidence type="ECO:0000259" key="2">
    <source>
        <dbReference type="Pfam" id="PF13472"/>
    </source>
</evidence>
<dbReference type="CDD" id="cd00229">
    <property type="entry name" value="SGNH_hydrolase"/>
    <property type="match status" value="1"/>
</dbReference>
<dbReference type="InterPro" id="IPR051532">
    <property type="entry name" value="Ester_Hydrolysis_Enzymes"/>
</dbReference>
<organism evidence="3 4">
    <name type="scientific">Parafannyhessea umbonata</name>
    <dbReference type="NCBI Taxonomy" id="604330"/>
    <lineage>
        <taxon>Bacteria</taxon>
        <taxon>Bacillati</taxon>
        <taxon>Actinomycetota</taxon>
        <taxon>Coriobacteriia</taxon>
        <taxon>Coriobacteriales</taxon>
        <taxon>Atopobiaceae</taxon>
        <taxon>Parafannyhessea</taxon>
    </lineage>
</organism>
<dbReference type="InterPro" id="IPR013830">
    <property type="entry name" value="SGNH_hydro"/>
</dbReference>
<sequence>MTKHLSHSQEKDKKDDAGQPDLPGIGLRMAFALLFILVIAVTGVFLVIAGIVPNPPSSPTGGHQLRTSSDAQGALVVTDEQDESDMSLNELFGLGRVDSVRLIGDSITAGYLCDGFDTLPTGPTMVYSGPEGTAFEVSDKIPCWANDFRTWATDHGVTSFVNAGVSGWRMQYLAEHPEAWLGDGADVIVVMLGTNDASKCSIDDFRSYAETALDAAAAKCKRLIVVTPPDNRRTDARVLYSIDQVDEVLTQVCEQRGYEHYSLYDALELYSDDFNRDQVHPTSAGSHKLWLSLKEQMGLAD</sequence>
<keyword evidence="1" id="KW-1133">Transmembrane helix</keyword>
<dbReference type="PANTHER" id="PTHR30383">
    <property type="entry name" value="THIOESTERASE 1/PROTEASE 1/LYSOPHOSPHOLIPASE L1"/>
    <property type="match status" value="1"/>
</dbReference>
<feature type="domain" description="SGNH hydrolase-type esterase" evidence="2">
    <location>
        <begin position="102"/>
        <end position="286"/>
    </location>
</feature>
<evidence type="ECO:0000256" key="1">
    <source>
        <dbReference type="SAM" id="Phobius"/>
    </source>
</evidence>
<feature type="transmembrane region" description="Helical" evidence="1">
    <location>
        <begin position="30"/>
        <end position="52"/>
    </location>
</feature>
<gene>
    <name evidence="3" type="ORF">SAMN05216447_101265</name>
</gene>
<dbReference type="RefSeq" id="WP_234970618.1">
    <property type="nucleotide sequence ID" value="NZ_FNWT01000001.1"/>
</dbReference>
<protein>
    <submittedName>
        <fullName evidence="3">GDSL-like Lipase/Acylhydrolase family protein</fullName>
    </submittedName>
</protein>